<evidence type="ECO:0000313" key="2">
    <source>
        <dbReference type="EMBL" id="SFW64307.1"/>
    </source>
</evidence>
<accession>A0A1K1QXG3</accession>
<dbReference type="InterPro" id="IPR004360">
    <property type="entry name" value="Glyas_Fos-R_dOase_dom"/>
</dbReference>
<dbReference type="OrthoDB" id="9804907at2"/>
<dbReference type="InterPro" id="IPR029068">
    <property type="entry name" value="Glyas_Bleomycin-R_OHBP_Dase"/>
</dbReference>
<reference evidence="2 4" key="1">
    <citation type="submission" date="2016-11" db="EMBL/GenBank/DDBJ databases">
        <authorList>
            <person name="Jaros S."/>
            <person name="Januszkiewicz K."/>
            <person name="Wedrychowicz H."/>
        </authorList>
    </citation>
    <scope>NUCLEOTIDE SEQUENCE [LARGE SCALE GENOMIC DNA]</scope>
    <source>
        <strain evidence="2 4">DSM 784</strain>
    </source>
</reference>
<sequence length="129" mass="14221">MILTNKAFSGFSVNDIKKAKSFYQDKLGIEVTDGPMGVMELHINKDSRILVYPKPTHSPASYTVLNFPVDNIDQAVDELSSKGIRFIQYGGEIKTDEKGIFRGGGPLIAWFEDPAGNILSVIESPERGM</sequence>
<feature type="domain" description="VOC" evidence="1">
    <location>
        <begin position="5"/>
        <end position="124"/>
    </location>
</feature>
<dbReference type="Gene3D" id="3.10.180.10">
    <property type="entry name" value="2,3-Dihydroxybiphenyl 1,2-Dioxygenase, domain 1"/>
    <property type="match status" value="1"/>
</dbReference>
<dbReference type="AlphaFoldDB" id="A0A1K1QXG3"/>
<evidence type="ECO:0000313" key="5">
    <source>
        <dbReference type="Proteomes" id="UP001326715"/>
    </source>
</evidence>
<organism evidence="2 4">
    <name type="scientific">Chitinophaga sancti</name>
    <dbReference type="NCBI Taxonomy" id="1004"/>
    <lineage>
        <taxon>Bacteria</taxon>
        <taxon>Pseudomonadati</taxon>
        <taxon>Bacteroidota</taxon>
        <taxon>Chitinophagia</taxon>
        <taxon>Chitinophagales</taxon>
        <taxon>Chitinophagaceae</taxon>
        <taxon>Chitinophaga</taxon>
    </lineage>
</organism>
<proteinExistence type="predicted"/>
<keyword evidence="5" id="KW-1185">Reference proteome</keyword>
<dbReference type="STRING" id="1004.SAMN05661012_03161"/>
<evidence type="ECO:0000313" key="4">
    <source>
        <dbReference type="Proteomes" id="UP000183788"/>
    </source>
</evidence>
<name>A0A1K1QXG3_9BACT</name>
<dbReference type="PROSITE" id="PS51819">
    <property type="entry name" value="VOC"/>
    <property type="match status" value="1"/>
</dbReference>
<dbReference type="InterPro" id="IPR037523">
    <property type="entry name" value="VOC_core"/>
</dbReference>
<dbReference type="Proteomes" id="UP001326715">
    <property type="component" value="Chromosome"/>
</dbReference>
<dbReference type="Proteomes" id="UP000183788">
    <property type="component" value="Unassembled WGS sequence"/>
</dbReference>
<dbReference type="EMBL" id="FPIZ01000009">
    <property type="protein sequence ID" value="SFW64307.1"/>
    <property type="molecule type" value="Genomic_DNA"/>
</dbReference>
<protein>
    <submittedName>
        <fullName evidence="2">Glyoxalase-like domain-containing protein</fullName>
    </submittedName>
    <submittedName>
        <fullName evidence="3">VOC family protein</fullName>
    </submittedName>
</protein>
<dbReference type="RefSeq" id="WP_072362078.1">
    <property type="nucleotide sequence ID" value="NZ_CBHWAX010000007.1"/>
</dbReference>
<gene>
    <name evidence="2" type="ORF">SAMN05661012_03161</name>
    <name evidence="3" type="ORF">SR876_12905</name>
</gene>
<evidence type="ECO:0000313" key="3">
    <source>
        <dbReference type="EMBL" id="WQG92407.1"/>
    </source>
</evidence>
<dbReference type="SUPFAM" id="SSF54593">
    <property type="entry name" value="Glyoxalase/Bleomycin resistance protein/Dihydroxybiphenyl dioxygenase"/>
    <property type="match status" value="1"/>
</dbReference>
<evidence type="ECO:0000259" key="1">
    <source>
        <dbReference type="PROSITE" id="PS51819"/>
    </source>
</evidence>
<dbReference type="Pfam" id="PF00903">
    <property type="entry name" value="Glyoxalase"/>
    <property type="match status" value="1"/>
</dbReference>
<reference evidence="3 5" key="2">
    <citation type="submission" date="2023-11" db="EMBL/GenBank/DDBJ databases">
        <title>MicrobeMod: A computational toolkit for identifying prokaryotic methylation and restriction-modification with nanopore sequencing.</title>
        <authorList>
            <person name="Crits-Christoph A."/>
            <person name="Kang S.C."/>
            <person name="Lee H."/>
            <person name="Ostrov N."/>
        </authorList>
    </citation>
    <scope>NUCLEOTIDE SEQUENCE [LARGE SCALE GENOMIC DNA]</scope>
    <source>
        <strain evidence="3 5">ATCC 23090</strain>
    </source>
</reference>
<dbReference type="EMBL" id="CP140154">
    <property type="protein sequence ID" value="WQG92407.1"/>
    <property type="molecule type" value="Genomic_DNA"/>
</dbReference>